<dbReference type="GO" id="GO:0016787">
    <property type="term" value="F:hydrolase activity"/>
    <property type="evidence" value="ECO:0007669"/>
    <property type="project" value="InterPro"/>
</dbReference>
<dbReference type="EMBL" id="CALNXJ010000040">
    <property type="protein sequence ID" value="CAH3145024.1"/>
    <property type="molecule type" value="Genomic_DNA"/>
</dbReference>
<protein>
    <submittedName>
        <fullName evidence="4">Uncharacterized protein</fullName>
    </submittedName>
</protein>
<reference evidence="4 5" key="1">
    <citation type="submission" date="2022-05" db="EMBL/GenBank/DDBJ databases">
        <authorList>
            <consortium name="Genoscope - CEA"/>
            <person name="William W."/>
        </authorList>
    </citation>
    <scope>NUCLEOTIDE SEQUENCE [LARGE SCALE GENOMIC DNA]</scope>
</reference>
<feature type="domain" description="DNA/RNA non-specific endonuclease/pyrophosphatase/phosphodiesterase" evidence="3">
    <location>
        <begin position="79"/>
        <end position="316"/>
    </location>
</feature>
<dbReference type="GO" id="GO:0003676">
    <property type="term" value="F:nucleic acid binding"/>
    <property type="evidence" value="ECO:0007669"/>
    <property type="project" value="InterPro"/>
</dbReference>
<feature type="domain" description="ENPP1-3/EXOG-like endonuclease/phosphodiesterase" evidence="2">
    <location>
        <begin position="80"/>
        <end position="322"/>
    </location>
</feature>
<evidence type="ECO:0000313" key="5">
    <source>
        <dbReference type="Proteomes" id="UP001159428"/>
    </source>
</evidence>
<dbReference type="SMART" id="SM00892">
    <property type="entry name" value="Endonuclease_NS"/>
    <property type="match status" value="1"/>
</dbReference>
<feature type="signal peptide" evidence="1">
    <location>
        <begin position="1"/>
        <end position="24"/>
    </location>
</feature>
<dbReference type="AlphaFoldDB" id="A0AAU9XDD4"/>
<sequence>MNFLGFAFPLALLVAVQLTTFTWASTNVTKTSDYDEQGKYLGEQPLRRMLPACNLNTFSLRGGKPTFPEQLGVTRPLCQDKYYATLHDNNLGIARYALYKITAEDAMKPKVPRPQGDPWQPNQTPGILQGSKKLYENQPFQGRYEKGHLVPVKILRYSLESVLATFIYTNCVPQIASFNGGQWKRYEQRIEKYARKTCSPNGGTLFLITGTSKVKFLRKRDRQGKIKAPKGMEPLQWFHNNVDVNKNLGPKIAIPNSMWTVGCCLNLKKNKVVGAFGVMGDNSLDQQLLNEFMMSEQNVAYVESALQLEDPNIKLFPNGDDCYEPEKNVRLIEV</sequence>
<dbReference type="SMART" id="SM00477">
    <property type="entry name" value="NUC"/>
    <property type="match status" value="1"/>
</dbReference>
<dbReference type="InterPro" id="IPR044929">
    <property type="entry name" value="DNA/RNA_non-sp_Endonuclease_sf"/>
</dbReference>
<keyword evidence="1" id="KW-0732">Signal</keyword>
<accession>A0AAU9XDD4</accession>
<evidence type="ECO:0000259" key="2">
    <source>
        <dbReference type="SMART" id="SM00477"/>
    </source>
</evidence>
<feature type="chain" id="PRO_5043897309" evidence="1">
    <location>
        <begin position="25"/>
        <end position="334"/>
    </location>
</feature>
<dbReference type="InterPro" id="IPR001604">
    <property type="entry name" value="Endo_G_ENPP1-like_dom"/>
</dbReference>
<dbReference type="Proteomes" id="UP001159428">
    <property type="component" value="Unassembled WGS sequence"/>
</dbReference>
<proteinExistence type="predicted"/>
<dbReference type="Pfam" id="PF01223">
    <property type="entry name" value="Endonuclease_NS"/>
    <property type="match status" value="1"/>
</dbReference>
<dbReference type="GO" id="GO:0046872">
    <property type="term" value="F:metal ion binding"/>
    <property type="evidence" value="ECO:0007669"/>
    <property type="project" value="InterPro"/>
</dbReference>
<organism evidence="4 5">
    <name type="scientific">Pocillopora meandrina</name>
    <dbReference type="NCBI Taxonomy" id="46732"/>
    <lineage>
        <taxon>Eukaryota</taxon>
        <taxon>Metazoa</taxon>
        <taxon>Cnidaria</taxon>
        <taxon>Anthozoa</taxon>
        <taxon>Hexacorallia</taxon>
        <taxon>Scleractinia</taxon>
        <taxon>Astrocoeniina</taxon>
        <taxon>Pocilloporidae</taxon>
        <taxon>Pocillopora</taxon>
    </lineage>
</organism>
<dbReference type="InterPro" id="IPR020821">
    <property type="entry name" value="ENPP1-3/EXOG-like_nuc-like"/>
</dbReference>
<evidence type="ECO:0000256" key="1">
    <source>
        <dbReference type="SAM" id="SignalP"/>
    </source>
</evidence>
<dbReference type="InterPro" id="IPR044925">
    <property type="entry name" value="His-Me_finger_sf"/>
</dbReference>
<dbReference type="SUPFAM" id="SSF54060">
    <property type="entry name" value="His-Me finger endonucleases"/>
    <property type="match status" value="1"/>
</dbReference>
<evidence type="ECO:0000313" key="4">
    <source>
        <dbReference type="EMBL" id="CAH3145024.1"/>
    </source>
</evidence>
<gene>
    <name evidence="4" type="ORF">PMEA_00022595</name>
</gene>
<dbReference type="InterPro" id="IPR039015">
    <property type="entry name" value="ENDOD1"/>
</dbReference>
<comment type="caution">
    <text evidence="4">The sequence shown here is derived from an EMBL/GenBank/DDBJ whole genome shotgun (WGS) entry which is preliminary data.</text>
</comment>
<evidence type="ECO:0000259" key="3">
    <source>
        <dbReference type="SMART" id="SM00892"/>
    </source>
</evidence>
<dbReference type="Gene3D" id="3.40.570.10">
    <property type="entry name" value="Extracellular Endonuclease, subunit A"/>
    <property type="match status" value="1"/>
</dbReference>
<dbReference type="PANTHER" id="PTHR21472">
    <property type="entry name" value="ENDONUCLEASE DOMAIN-CONTAINING 1 PROTEIN ENDOD1"/>
    <property type="match status" value="1"/>
</dbReference>
<keyword evidence="5" id="KW-1185">Reference proteome</keyword>
<dbReference type="PANTHER" id="PTHR21472:SF7">
    <property type="entry name" value="ENDONUCLEASE G, MITOCHONDRIAL-LIKE ISOFORM X2"/>
    <property type="match status" value="1"/>
</dbReference>
<name>A0AAU9XDD4_9CNID</name>